<evidence type="ECO:0000313" key="1">
    <source>
        <dbReference type="EMBL" id="TFE85273.1"/>
    </source>
</evidence>
<dbReference type="InterPro" id="IPR010368">
    <property type="entry name" value="Com_YlbF"/>
</dbReference>
<gene>
    <name evidence="1" type="ORF">B5M42_17980</name>
</gene>
<dbReference type="Gene3D" id="1.20.1500.10">
    <property type="entry name" value="YheA/YmcA-like"/>
    <property type="match status" value="1"/>
</dbReference>
<dbReference type="Pfam" id="PF06133">
    <property type="entry name" value="Com_YlbF"/>
    <property type="match status" value="1"/>
</dbReference>
<name>A0A4Y8PW79_9BACL</name>
<dbReference type="SUPFAM" id="SSF158622">
    <property type="entry name" value="YheA/YmcA-like"/>
    <property type="match status" value="1"/>
</dbReference>
<dbReference type="AlphaFoldDB" id="A0A4Y8PW79"/>
<organism evidence="1 2">
    <name type="scientific">Paenibacillus athensensis</name>
    <dbReference type="NCBI Taxonomy" id="1967502"/>
    <lineage>
        <taxon>Bacteria</taxon>
        <taxon>Bacillati</taxon>
        <taxon>Bacillota</taxon>
        <taxon>Bacilli</taxon>
        <taxon>Bacillales</taxon>
        <taxon>Paenibacillaceae</taxon>
        <taxon>Paenibacillus</taxon>
    </lineage>
</organism>
<accession>A0A4Y8PW79</accession>
<dbReference type="InterPro" id="IPR023378">
    <property type="entry name" value="YheA/YmcA-like_dom_sf"/>
</dbReference>
<dbReference type="RefSeq" id="WP_134755295.1">
    <property type="nucleotide sequence ID" value="NZ_MYFO02000004.1"/>
</dbReference>
<keyword evidence="2" id="KW-1185">Reference proteome</keyword>
<sequence length="111" mass="12801">MNMHDKAHELASAIKEFEAYREMKAVRRQIDADGVSKAMLGDFRRLQSELNRQAASGVQPQQTEVERLEKLYGTIAQNPAIRKLFEAERQLSEALEEVQRIIAEPLREMMD</sequence>
<dbReference type="OrthoDB" id="9811402at2"/>
<dbReference type="Proteomes" id="UP000298246">
    <property type="component" value="Unassembled WGS sequence"/>
</dbReference>
<evidence type="ECO:0000313" key="2">
    <source>
        <dbReference type="Proteomes" id="UP000298246"/>
    </source>
</evidence>
<proteinExistence type="predicted"/>
<comment type="caution">
    <text evidence="1">The sequence shown here is derived from an EMBL/GenBank/DDBJ whole genome shotgun (WGS) entry which is preliminary data.</text>
</comment>
<protein>
    <submittedName>
        <fullName evidence="1">Uncharacterized protein</fullName>
    </submittedName>
</protein>
<dbReference type="EMBL" id="MYFO01000027">
    <property type="protein sequence ID" value="TFE85273.1"/>
    <property type="molecule type" value="Genomic_DNA"/>
</dbReference>
<reference evidence="1 2" key="1">
    <citation type="submission" date="2017-03" db="EMBL/GenBank/DDBJ databases">
        <title>Isolation of Levoglucosan Utilizing Bacteria.</title>
        <authorList>
            <person name="Arya A.S."/>
        </authorList>
    </citation>
    <scope>NUCLEOTIDE SEQUENCE [LARGE SCALE GENOMIC DNA]</scope>
    <source>
        <strain evidence="1 2">MEC069</strain>
    </source>
</reference>